<proteinExistence type="predicted"/>
<dbReference type="HOGENOM" id="CLU_2467866_0_0_4"/>
<name>H3KDH1_9BURK</name>
<evidence type="ECO:0000313" key="2">
    <source>
        <dbReference type="EMBL" id="EHY31832.1"/>
    </source>
</evidence>
<reference evidence="2 3" key="1">
    <citation type="submission" date="2011-11" db="EMBL/GenBank/DDBJ databases">
        <authorList>
            <person name="Weinstock G."/>
            <person name="Sodergren E."/>
            <person name="Clifton S."/>
            <person name="Fulton L."/>
            <person name="Fulton B."/>
            <person name="Courtney L."/>
            <person name="Fronick C."/>
            <person name="Harrison M."/>
            <person name="Strong C."/>
            <person name="Farmer C."/>
            <person name="Delahaunty K."/>
            <person name="Markovic C."/>
            <person name="Hall O."/>
            <person name="Minx P."/>
            <person name="Tomlinson C."/>
            <person name="Mitreva M."/>
            <person name="Hou S."/>
            <person name="Chen J."/>
            <person name="Wollam A."/>
            <person name="Pepin K.H."/>
            <person name="Johnson M."/>
            <person name="Bhonagiri V."/>
            <person name="Zhang X."/>
            <person name="Suruliraj S."/>
            <person name="Warren W."/>
            <person name="Chinwalla A."/>
            <person name="Mardis E.R."/>
            <person name="Wilson R.K."/>
        </authorList>
    </citation>
    <scope>NUCLEOTIDE SEQUENCE [LARGE SCALE GENOMIC DNA]</scope>
    <source>
        <strain evidence="2 3">YIT 11816</strain>
    </source>
</reference>
<organism evidence="2 3">
    <name type="scientific">Sutterella parvirubra YIT 11816</name>
    <dbReference type="NCBI Taxonomy" id="762967"/>
    <lineage>
        <taxon>Bacteria</taxon>
        <taxon>Pseudomonadati</taxon>
        <taxon>Pseudomonadota</taxon>
        <taxon>Betaproteobacteria</taxon>
        <taxon>Burkholderiales</taxon>
        <taxon>Sutterellaceae</taxon>
        <taxon>Sutterella</taxon>
    </lineage>
</organism>
<evidence type="ECO:0000313" key="3">
    <source>
        <dbReference type="Proteomes" id="UP000004956"/>
    </source>
</evidence>
<comment type="caution">
    <text evidence="2">The sequence shown here is derived from an EMBL/GenBank/DDBJ whole genome shotgun (WGS) entry which is preliminary data.</text>
</comment>
<dbReference type="EMBL" id="AFBQ01000107">
    <property type="protein sequence ID" value="EHY31832.1"/>
    <property type="molecule type" value="Genomic_DNA"/>
</dbReference>
<feature type="region of interest" description="Disordered" evidence="1">
    <location>
        <begin position="1"/>
        <end position="43"/>
    </location>
</feature>
<dbReference type="Proteomes" id="UP000004956">
    <property type="component" value="Unassembled WGS sequence"/>
</dbReference>
<gene>
    <name evidence="2" type="ORF">HMPREF9440_00780</name>
</gene>
<keyword evidence="3" id="KW-1185">Reference proteome</keyword>
<accession>H3KDH1</accession>
<dbReference type="AlphaFoldDB" id="H3KDH1"/>
<evidence type="ECO:0000256" key="1">
    <source>
        <dbReference type="SAM" id="MobiDB-lite"/>
    </source>
</evidence>
<protein>
    <submittedName>
        <fullName evidence="2">Uncharacterized protein</fullName>
    </submittedName>
</protein>
<sequence>MNVHSQSAWILDGKSGRRGPDAVDVSSEGGSAASRLSQRLKRPGGRGIPAIRIGRGNALGRLFVDGSYISFLIPFGMCNQGFFLADLP</sequence>